<evidence type="ECO:0000256" key="5">
    <source>
        <dbReference type="ARBA" id="ARBA00023004"/>
    </source>
</evidence>
<name>A0A845M8B9_9RHOB</name>
<dbReference type="PROSITE" id="PS51009">
    <property type="entry name" value="CYTCII"/>
    <property type="match status" value="1"/>
</dbReference>
<evidence type="ECO:0000256" key="3">
    <source>
        <dbReference type="ARBA" id="ARBA00022723"/>
    </source>
</evidence>
<evidence type="ECO:0000313" key="9">
    <source>
        <dbReference type="EMBL" id="MZR15008.1"/>
    </source>
</evidence>
<evidence type="ECO:0000256" key="7">
    <source>
        <dbReference type="PIRSR" id="PIRSR000027-2"/>
    </source>
</evidence>
<keyword evidence="1" id="KW-0813">Transport</keyword>
<reference evidence="9 10" key="1">
    <citation type="submission" date="2019-12" db="EMBL/GenBank/DDBJ databases">
        <title>Maritimibacter sp. nov. sp. isolated from sea sand.</title>
        <authorList>
            <person name="Kim J."/>
            <person name="Jeong S.E."/>
            <person name="Jung H.S."/>
            <person name="Jeon C.O."/>
        </authorList>
    </citation>
    <scope>NUCLEOTIDE SEQUENCE [LARGE SCALE GENOMIC DNA]</scope>
    <source>
        <strain evidence="9 10">DP07</strain>
    </source>
</reference>
<comment type="caution">
    <text evidence="9">The sequence shown here is derived from an EMBL/GenBank/DDBJ whole genome shotgun (WGS) entry which is preliminary data.</text>
</comment>
<dbReference type="Pfam" id="PF01322">
    <property type="entry name" value="Cytochrom_C_2"/>
    <property type="match status" value="1"/>
</dbReference>
<dbReference type="InterPro" id="IPR002321">
    <property type="entry name" value="Cyt_c_II"/>
</dbReference>
<gene>
    <name evidence="9" type="ORF">GQE99_18465</name>
</gene>
<dbReference type="GO" id="GO:0042597">
    <property type="term" value="C:periplasmic space"/>
    <property type="evidence" value="ECO:0007669"/>
    <property type="project" value="InterPro"/>
</dbReference>
<feature type="signal peptide" evidence="8">
    <location>
        <begin position="1"/>
        <end position="18"/>
    </location>
</feature>
<dbReference type="InterPro" id="IPR010980">
    <property type="entry name" value="Cyt_c/b562"/>
</dbReference>
<dbReference type="Proteomes" id="UP000467322">
    <property type="component" value="Unassembled WGS sequence"/>
</dbReference>
<dbReference type="GO" id="GO:0022900">
    <property type="term" value="P:electron transport chain"/>
    <property type="evidence" value="ECO:0007669"/>
    <property type="project" value="InterPro"/>
</dbReference>
<feature type="binding site" description="axial binding residue" evidence="6">
    <location>
        <position position="138"/>
    </location>
    <ligand>
        <name>heme c</name>
        <dbReference type="ChEBI" id="CHEBI:61717"/>
    </ligand>
    <ligandPart>
        <name>Fe</name>
        <dbReference type="ChEBI" id="CHEBI:18248"/>
    </ligandPart>
</feature>
<keyword evidence="8" id="KW-0732">Signal</keyword>
<sequence length="143" mass="15253">MKYRIATLLIAAGTAAFAHTGIKNEEVLARMDGMSAIADAVKVIGTMAKGETAFDAEAVDAALSEIEARAGEIPVRFETEIIPEKSEALPVIWDNTEDFGDKARALETLAAERIGSVQAADDLRPLMADIAGACKACHSEYRE</sequence>
<accession>A0A845M8B9</accession>
<dbReference type="RefSeq" id="WP_161353351.1">
    <property type="nucleotide sequence ID" value="NZ_WTUX01000021.1"/>
</dbReference>
<dbReference type="InterPro" id="IPR012127">
    <property type="entry name" value="Cyt_c_prime"/>
</dbReference>
<dbReference type="EMBL" id="WTUX01000021">
    <property type="protein sequence ID" value="MZR15008.1"/>
    <property type="molecule type" value="Genomic_DNA"/>
</dbReference>
<keyword evidence="10" id="KW-1185">Reference proteome</keyword>
<evidence type="ECO:0000256" key="6">
    <source>
        <dbReference type="PIRSR" id="PIRSR000027-1"/>
    </source>
</evidence>
<dbReference type="GO" id="GO:0020037">
    <property type="term" value="F:heme binding"/>
    <property type="evidence" value="ECO:0007669"/>
    <property type="project" value="InterPro"/>
</dbReference>
<dbReference type="PIRSF" id="PIRSF000027">
    <property type="entry name" value="Cytc_c_prime"/>
    <property type="match status" value="1"/>
</dbReference>
<evidence type="ECO:0000313" key="10">
    <source>
        <dbReference type="Proteomes" id="UP000467322"/>
    </source>
</evidence>
<feature type="binding site" description="covalent" evidence="7">
    <location>
        <position position="134"/>
    </location>
    <ligand>
        <name>heme c</name>
        <dbReference type="ChEBI" id="CHEBI:61717"/>
    </ligand>
</feature>
<organism evidence="9 10">
    <name type="scientific">Maritimibacter harenae</name>
    <dbReference type="NCBI Taxonomy" id="2606218"/>
    <lineage>
        <taxon>Bacteria</taxon>
        <taxon>Pseudomonadati</taxon>
        <taxon>Pseudomonadota</taxon>
        <taxon>Alphaproteobacteria</taxon>
        <taxon>Rhodobacterales</taxon>
        <taxon>Roseobacteraceae</taxon>
        <taxon>Maritimibacter</taxon>
    </lineage>
</organism>
<protein>
    <submittedName>
        <fullName evidence="9">Cytochrome c</fullName>
    </submittedName>
</protein>
<keyword evidence="2 7" id="KW-0349">Heme</keyword>
<keyword evidence="4" id="KW-0249">Electron transport</keyword>
<evidence type="ECO:0000256" key="8">
    <source>
        <dbReference type="SAM" id="SignalP"/>
    </source>
</evidence>
<dbReference type="SUPFAM" id="SSF47175">
    <property type="entry name" value="Cytochromes"/>
    <property type="match status" value="1"/>
</dbReference>
<dbReference type="Gene3D" id="1.20.120.10">
    <property type="entry name" value="Cytochrome c/b562"/>
    <property type="match status" value="1"/>
</dbReference>
<feature type="binding site" description="covalent" evidence="7">
    <location>
        <position position="137"/>
    </location>
    <ligand>
        <name>heme c</name>
        <dbReference type="ChEBI" id="CHEBI:61717"/>
    </ligand>
</feature>
<dbReference type="GO" id="GO:0009055">
    <property type="term" value="F:electron transfer activity"/>
    <property type="evidence" value="ECO:0007669"/>
    <property type="project" value="InterPro"/>
</dbReference>
<evidence type="ECO:0000256" key="1">
    <source>
        <dbReference type="ARBA" id="ARBA00022448"/>
    </source>
</evidence>
<dbReference type="AlphaFoldDB" id="A0A845M8B9"/>
<comment type="PTM">
    <text evidence="7">Binds 1 heme group per subunit.</text>
</comment>
<keyword evidence="3 6" id="KW-0479">Metal-binding</keyword>
<evidence type="ECO:0000256" key="2">
    <source>
        <dbReference type="ARBA" id="ARBA00022617"/>
    </source>
</evidence>
<keyword evidence="5 6" id="KW-0408">Iron</keyword>
<feature type="chain" id="PRO_5032670797" evidence="8">
    <location>
        <begin position="19"/>
        <end position="143"/>
    </location>
</feature>
<evidence type="ECO:0000256" key="4">
    <source>
        <dbReference type="ARBA" id="ARBA00022982"/>
    </source>
</evidence>
<proteinExistence type="predicted"/>
<dbReference type="GO" id="GO:0005506">
    <property type="term" value="F:iron ion binding"/>
    <property type="evidence" value="ECO:0007669"/>
    <property type="project" value="InterPro"/>
</dbReference>